<evidence type="ECO:0000313" key="2">
    <source>
        <dbReference type="EMBL" id="MFC6764141.1"/>
    </source>
</evidence>
<keyword evidence="3" id="KW-1185">Reference proteome</keyword>
<feature type="compositionally biased region" description="Acidic residues" evidence="1">
    <location>
        <begin position="117"/>
        <end position="142"/>
    </location>
</feature>
<reference evidence="2 3" key="1">
    <citation type="journal article" date="2019" name="Int. J. Syst. Evol. Microbiol.">
        <title>The Global Catalogue of Microorganisms (GCM) 10K type strain sequencing project: providing services to taxonomists for standard genome sequencing and annotation.</title>
        <authorList>
            <consortium name="The Broad Institute Genomics Platform"/>
            <consortium name="The Broad Institute Genome Sequencing Center for Infectious Disease"/>
            <person name="Wu L."/>
            <person name="Ma J."/>
        </authorList>
    </citation>
    <scope>NUCLEOTIDE SEQUENCE [LARGE SCALE GENOMIC DNA]</scope>
    <source>
        <strain evidence="2 3">LMG 29247</strain>
    </source>
</reference>
<accession>A0ABD5SL43</accession>
<sequence>MTEDFASDGAEERSDPDGAEHASSRHDEAELPGGPRRVLPDGGQAEMEESDAEQDDDSSEADAESEPEAGDEGGEDEGAASESEDESEDAETESEDAKEAEDEGESEDEPETKGESAEEPEIEAESDGEQDAGGDEGEADEDEYHVEGADEVYQGDDASGVLHLDLDGLFLDLLGLEVNLDPVTLDVSARPGENNLLGNLLSAVSGLLDGPGAMIDTAKSLLSKPIEFVKSLLNKPVEKLTGLFGGGEEAGEADAEEEEASESEDESPGPLSSAVQRLKDGVMGAASWVREKLAGLVPSVPTEELVSAIVSAVLEQLLEQLEPDRDEESGGQSESSQAEATS</sequence>
<dbReference type="RefSeq" id="WP_273737231.1">
    <property type="nucleotide sequence ID" value="NZ_JAQIVI010000055.1"/>
</dbReference>
<feature type="region of interest" description="Disordered" evidence="1">
    <location>
        <begin position="320"/>
        <end position="342"/>
    </location>
</feature>
<feature type="region of interest" description="Disordered" evidence="1">
    <location>
        <begin position="243"/>
        <end position="276"/>
    </location>
</feature>
<feature type="compositionally biased region" description="Acidic residues" evidence="1">
    <location>
        <begin position="249"/>
        <end position="267"/>
    </location>
</feature>
<evidence type="ECO:0000313" key="3">
    <source>
        <dbReference type="Proteomes" id="UP001596383"/>
    </source>
</evidence>
<feature type="region of interest" description="Disordered" evidence="1">
    <location>
        <begin position="1"/>
        <end position="142"/>
    </location>
</feature>
<dbReference type="EMBL" id="JBHSWV010000055">
    <property type="protein sequence ID" value="MFC6764141.1"/>
    <property type="molecule type" value="Genomic_DNA"/>
</dbReference>
<protein>
    <submittedName>
        <fullName evidence="2">Uncharacterized protein</fullName>
    </submittedName>
</protein>
<feature type="compositionally biased region" description="Low complexity" evidence="1">
    <location>
        <begin position="330"/>
        <end position="342"/>
    </location>
</feature>
<proteinExistence type="predicted"/>
<evidence type="ECO:0000256" key="1">
    <source>
        <dbReference type="SAM" id="MobiDB-lite"/>
    </source>
</evidence>
<organism evidence="2 3">
    <name type="scientific">Natrinema soli</name>
    <dbReference type="NCBI Taxonomy" id="1930624"/>
    <lineage>
        <taxon>Archaea</taxon>
        <taxon>Methanobacteriati</taxon>
        <taxon>Methanobacteriota</taxon>
        <taxon>Stenosarchaea group</taxon>
        <taxon>Halobacteria</taxon>
        <taxon>Halobacteriales</taxon>
        <taxon>Natrialbaceae</taxon>
        <taxon>Natrinema</taxon>
    </lineage>
</organism>
<feature type="compositionally biased region" description="Acidic residues" evidence="1">
    <location>
        <begin position="46"/>
        <end position="110"/>
    </location>
</feature>
<feature type="compositionally biased region" description="Basic and acidic residues" evidence="1">
    <location>
        <begin position="10"/>
        <end position="29"/>
    </location>
</feature>
<comment type="caution">
    <text evidence="2">The sequence shown here is derived from an EMBL/GenBank/DDBJ whole genome shotgun (WGS) entry which is preliminary data.</text>
</comment>
<dbReference type="AlphaFoldDB" id="A0ABD5SL43"/>
<name>A0ABD5SL43_9EURY</name>
<dbReference type="Proteomes" id="UP001596383">
    <property type="component" value="Unassembled WGS sequence"/>
</dbReference>
<gene>
    <name evidence="2" type="ORF">ACFQE6_03475</name>
</gene>